<evidence type="ECO:0000256" key="1">
    <source>
        <dbReference type="SAM" id="MobiDB-lite"/>
    </source>
</evidence>
<evidence type="ECO:0000313" key="2">
    <source>
        <dbReference type="EMBL" id="AAP04815.1"/>
    </source>
</evidence>
<dbReference type="STRING" id="227941.CCA_00063"/>
<gene>
    <name evidence="2" type="ordered locus">CCA_00063</name>
</gene>
<sequence>MGSPISGGGGVEPPWKDLFTEQGSSPEGEADDIDLNDRISDHVESIFEDQQAERGIPEAHASEGMNSDLQGRVQSEPQEGFLRSILNRIRSAVYRLWHHRSGSRSRNASCSKGYADLFAETELPASAIAEAQAATKETAGCCASIRKFFTKAFRKMCNCITKRQAESSIDFCGGDPEGPEGTMALALMLRMACKWASQQEFFCKLQKKGLDAFISMGTAPIASIVEATAILTQLEDIVEGEKPESIATVRGITKLCALSYNARICCREAIESLQEGDPDYDYTAMLKLATRLDNLASKGSQESTTVRQILSSLRCTHTNLMAEYLSVWADDSSQTSQPVPINYDLVVAIVGSNLPSLEEAYRDDREEYEKKLNDIIRNFFFSYEPRSSKLRRLYQGNTENFQDLG</sequence>
<name>Q824S6_CHLCV</name>
<keyword evidence="3" id="KW-1185">Reference proteome</keyword>
<dbReference type="HOGENOM" id="CLU_056694_0_0_0"/>
<dbReference type="KEGG" id="cca:CCA_00063"/>
<protein>
    <submittedName>
        <fullName evidence="2">Uncharacterized protein</fullName>
    </submittedName>
</protein>
<dbReference type="EMBL" id="AE015925">
    <property type="protein sequence ID" value="AAP04815.1"/>
    <property type="molecule type" value="Genomic_DNA"/>
</dbReference>
<dbReference type="RefSeq" id="WP_011006036.1">
    <property type="nucleotide sequence ID" value="NC_003361.3"/>
</dbReference>
<dbReference type="Proteomes" id="UP000002193">
    <property type="component" value="Chromosome"/>
</dbReference>
<proteinExistence type="predicted"/>
<dbReference type="AlphaFoldDB" id="Q824S6"/>
<reference evidence="2 3" key="1">
    <citation type="journal article" date="2003" name="Nucleic Acids Res.">
        <title>Genome sequence of Chlamydophila caviae (Chlamydia psittaci GPIC): examining the role of niche-specific genes in the evolution of the Chlamydiaceae.</title>
        <authorList>
            <person name="Read T.D."/>
            <person name="Myers G.S.A."/>
            <person name="Brunham R.C."/>
            <person name="Nelson W.C."/>
            <person name="Paulsen I.T."/>
            <person name="Heidelberg J.F."/>
            <person name="Holtzapple E.K."/>
            <person name="Khouri H.M."/>
            <person name="Federova N.B."/>
            <person name="Carty H.A."/>
            <person name="Umayam L.A."/>
            <person name="Haft D.H."/>
            <person name="Peterson J.D."/>
            <person name="Beanan M.J."/>
            <person name="White O."/>
            <person name="Salzberg S.L."/>
            <person name="Hsia R.-C."/>
            <person name="McClarty G."/>
            <person name="Rank R.G."/>
            <person name="Bavoil P.M."/>
            <person name="Fraser C.M."/>
        </authorList>
    </citation>
    <scope>NUCLEOTIDE SEQUENCE [LARGE SCALE GENOMIC DNA]</scope>
    <source>
        <strain evidence="3">ATCC VR-813 / DSM 19441 / 03DC25 / GPIC</strain>
    </source>
</reference>
<evidence type="ECO:0000313" key="3">
    <source>
        <dbReference type="Proteomes" id="UP000002193"/>
    </source>
</evidence>
<feature type="region of interest" description="Disordered" evidence="1">
    <location>
        <begin position="1"/>
        <end position="36"/>
    </location>
</feature>
<organism evidence="2 3">
    <name type="scientific">Chlamydia caviae (strain ATCC VR-813 / DSM 19441 / 03DC25 / GPIC)</name>
    <name type="common">Chlamydophila caviae</name>
    <dbReference type="NCBI Taxonomy" id="227941"/>
    <lineage>
        <taxon>Bacteria</taxon>
        <taxon>Pseudomonadati</taxon>
        <taxon>Chlamydiota</taxon>
        <taxon>Chlamydiia</taxon>
        <taxon>Chlamydiales</taxon>
        <taxon>Chlamydiaceae</taxon>
        <taxon>Chlamydia/Chlamydophila group</taxon>
        <taxon>Chlamydia</taxon>
    </lineage>
</organism>
<feature type="compositionally biased region" description="Gly residues" evidence="1">
    <location>
        <begin position="1"/>
        <end position="11"/>
    </location>
</feature>
<dbReference type="OrthoDB" id="17149at2"/>
<accession>Q824S6</accession>